<dbReference type="GO" id="GO:0008168">
    <property type="term" value="F:methyltransferase activity"/>
    <property type="evidence" value="ECO:0007669"/>
    <property type="project" value="UniProtKB-KW"/>
</dbReference>
<accession>A0ABW2Z3R9</accession>
<dbReference type="Gene3D" id="2.60.120.650">
    <property type="entry name" value="Cupin"/>
    <property type="match status" value="1"/>
</dbReference>
<evidence type="ECO:0000313" key="2">
    <source>
        <dbReference type="Proteomes" id="UP001597032"/>
    </source>
</evidence>
<comment type="caution">
    <text evidence="1">The sequence shown here is derived from an EMBL/GenBank/DDBJ whole genome shotgun (WGS) entry which is preliminary data.</text>
</comment>
<gene>
    <name evidence="1" type="ORF">ACFQZW_02415</name>
</gene>
<name>A0ABW2Z3R9_9FLAO</name>
<protein>
    <submittedName>
        <fullName evidence="1">RNA methylase</fullName>
    </submittedName>
</protein>
<keyword evidence="2" id="KW-1185">Reference proteome</keyword>
<keyword evidence="1" id="KW-0808">Transferase</keyword>
<keyword evidence="1" id="KW-0489">Methyltransferase</keyword>
<sequence>MNSPSWKTFYNESNGLKKPAKANQLISKKDTTAIKQLLINVLDGFFAKNDIHIGLKTYINNELRNDYIEKMVANPPRVEDSLETWSQQIFGNQKFGIVLIGLEEYSNAFAEKLATIVSPLLEIAGLPLNGLSFLFFMGNYGFTPFGIHKEAVGEDGILFHLGPGNKQFYTWDDPKYNSIQHNSEVFHNITKMLPNSKSYNLEPGDAMFIPHYVYHIANTPKFSMSVVLDYINPPIDRFENELIKETAEENLQHSVEYTKPLKLNTPQSSLNNLIDIPSIQKKLEIALDRKILSLKSNGGIRRKSNKIKVSIPSTDTFSIKSKKIFQLYIDEKDLKTTLIFARGHRLIKKKHPKLPQLINQINEGNCISLTSIKQLMEPLWDLIEIYSFIQDLLSVDCIILCK</sequence>
<dbReference type="Proteomes" id="UP001597032">
    <property type="component" value="Unassembled WGS sequence"/>
</dbReference>
<organism evidence="1 2">
    <name type="scientific">Lutibacter aestuarii</name>
    <dbReference type="NCBI Taxonomy" id="861111"/>
    <lineage>
        <taxon>Bacteria</taxon>
        <taxon>Pseudomonadati</taxon>
        <taxon>Bacteroidota</taxon>
        <taxon>Flavobacteriia</taxon>
        <taxon>Flavobacteriales</taxon>
        <taxon>Flavobacteriaceae</taxon>
        <taxon>Lutibacter</taxon>
    </lineage>
</organism>
<dbReference type="EMBL" id="JBHTIC010000003">
    <property type="protein sequence ID" value="MFD0760929.1"/>
    <property type="molecule type" value="Genomic_DNA"/>
</dbReference>
<evidence type="ECO:0000313" key="1">
    <source>
        <dbReference type="EMBL" id="MFD0760929.1"/>
    </source>
</evidence>
<dbReference type="RefSeq" id="WP_298289088.1">
    <property type="nucleotide sequence ID" value="NZ_JBHTIC010000003.1"/>
</dbReference>
<proteinExistence type="predicted"/>
<reference evidence="2" key="1">
    <citation type="journal article" date="2019" name="Int. J. Syst. Evol. Microbiol.">
        <title>The Global Catalogue of Microorganisms (GCM) 10K type strain sequencing project: providing services to taxonomists for standard genome sequencing and annotation.</title>
        <authorList>
            <consortium name="The Broad Institute Genomics Platform"/>
            <consortium name="The Broad Institute Genome Sequencing Center for Infectious Disease"/>
            <person name="Wu L."/>
            <person name="Ma J."/>
        </authorList>
    </citation>
    <scope>NUCLEOTIDE SEQUENCE [LARGE SCALE GENOMIC DNA]</scope>
    <source>
        <strain evidence="2">CCUG 60022</strain>
    </source>
</reference>
<dbReference type="SUPFAM" id="SSF51197">
    <property type="entry name" value="Clavaminate synthase-like"/>
    <property type="match status" value="1"/>
</dbReference>
<dbReference type="GO" id="GO:0032259">
    <property type="term" value="P:methylation"/>
    <property type="evidence" value="ECO:0007669"/>
    <property type="project" value="UniProtKB-KW"/>
</dbReference>